<sequence>MFKSIPGRRAVQSMLQVGTWSVNLPVALPAKRRNSGETINLNPHRQAGAPAYIKPNLKWDDFGISFTVCDKLSSCANARYINLRPGWTLQQARAEAMTHYDENEEERVREYNFKLVTCWARARLLNVLYAVGNNAEDDVVNGRPIGRCEIVEDTDRLVKPYTCADKLDEMSTLLAEAQRITVGRPLLRERLKIRAPRA</sequence>
<gene>
    <name evidence="1" type="ORF">B0H67DRAFT_551784</name>
</gene>
<dbReference type="Proteomes" id="UP001172102">
    <property type="component" value="Unassembled WGS sequence"/>
</dbReference>
<dbReference type="AlphaFoldDB" id="A0AA40DXP2"/>
<reference evidence="1" key="1">
    <citation type="submission" date="2023-06" db="EMBL/GenBank/DDBJ databases">
        <title>Genome-scale phylogeny and comparative genomics of the fungal order Sordariales.</title>
        <authorList>
            <consortium name="Lawrence Berkeley National Laboratory"/>
            <person name="Hensen N."/>
            <person name="Bonometti L."/>
            <person name="Westerberg I."/>
            <person name="Brannstrom I.O."/>
            <person name="Guillou S."/>
            <person name="Cros-Aarteil S."/>
            <person name="Calhoun S."/>
            <person name="Haridas S."/>
            <person name="Kuo A."/>
            <person name="Mondo S."/>
            <person name="Pangilinan J."/>
            <person name="Riley R."/>
            <person name="Labutti K."/>
            <person name="Andreopoulos B."/>
            <person name="Lipzen A."/>
            <person name="Chen C."/>
            <person name="Yanf M."/>
            <person name="Daum C."/>
            <person name="Ng V."/>
            <person name="Clum A."/>
            <person name="Steindorff A."/>
            <person name="Ohm R."/>
            <person name="Martin F."/>
            <person name="Silar P."/>
            <person name="Natvig D."/>
            <person name="Lalanne C."/>
            <person name="Gautier V."/>
            <person name="Ament-Velasquez S.L."/>
            <person name="Kruys A."/>
            <person name="Hutchinson M.I."/>
            <person name="Powell A.J."/>
            <person name="Barry K."/>
            <person name="Miller A.N."/>
            <person name="Grigoriev I.V."/>
            <person name="Debuchy R."/>
            <person name="Gladieux P."/>
            <person name="Thoren M.H."/>
            <person name="Johannesson H."/>
        </authorList>
    </citation>
    <scope>NUCLEOTIDE SEQUENCE</scope>
    <source>
        <strain evidence="1">SMH4607-1</strain>
    </source>
</reference>
<comment type="caution">
    <text evidence="1">The sequence shown here is derived from an EMBL/GenBank/DDBJ whole genome shotgun (WGS) entry which is preliminary data.</text>
</comment>
<protein>
    <submittedName>
        <fullName evidence="1">Uncharacterized protein</fullName>
    </submittedName>
</protein>
<keyword evidence="2" id="KW-1185">Reference proteome</keyword>
<accession>A0AA40DXP2</accession>
<name>A0AA40DXP2_9PEZI</name>
<proteinExistence type="predicted"/>
<organism evidence="1 2">
    <name type="scientific">Lasiosphaeris hirsuta</name>
    <dbReference type="NCBI Taxonomy" id="260670"/>
    <lineage>
        <taxon>Eukaryota</taxon>
        <taxon>Fungi</taxon>
        <taxon>Dikarya</taxon>
        <taxon>Ascomycota</taxon>
        <taxon>Pezizomycotina</taxon>
        <taxon>Sordariomycetes</taxon>
        <taxon>Sordariomycetidae</taxon>
        <taxon>Sordariales</taxon>
        <taxon>Lasiosphaeriaceae</taxon>
        <taxon>Lasiosphaeris</taxon>
    </lineage>
</organism>
<dbReference type="EMBL" id="JAUKUA010000003">
    <property type="protein sequence ID" value="KAK0719420.1"/>
    <property type="molecule type" value="Genomic_DNA"/>
</dbReference>
<evidence type="ECO:0000313" key="2">
    <source>
        <dbReference type="Proteomes" id="UP001172102"/>
    </source>
</evidence>
<evidence type="ECO:0000313" key="1">
    <source>
        <dbReference type="EMBL" id="KAK0719420.1"/>
    </source>
</evidence>